<reference evidence="3 4" key="1">
    <citation type="submission" date="2016-10" db="EMBL/GenBank/DDBJ databases">
        <authorList>
            <person name="de Groot N.N."/>
        </authorList>
    </citation>
    <scope>NUCLEOTIDE SEQUENCE [LARGE SCALE GENOMIC DNA]</scope>
    <source>
        <strain evidence="3 4">OK461</strain>
    </source>
</reference>
<dbReference type="InterPro" id="IPR016039">
    <property type="entry name" value="Thiolase-like"/>
</dbReference>
<evidence type="ECO:0000259" key="1">
    <source>
        <dbReference type="Pfam" id="PF00108"/>
    </source>
</evidence>
<dbReference type="EMBL" id="FONR01000017">
    <property type="protein sequence ID" value="SFG22063.1"/>
    <property type="molecule type" value="Genomic_DNA"/>
</dbReference>
<dbReference type="PIRSF" id="PIRSF000429">
    <property type="entry name" value="Ac-CoA_Ac_transf"/>
    <property type="match status" value="1"/>
</dbReference>
<dbReference type="RefSeq" id="WP_075031420.1">
    <property type="nucleotide sequence ID" value="NZ_FONR01000017.1"/>
</dbReference>
<dbReference type="SUPFAM" id="SSF53901">
    <property type="entry name" value="Thiolase-like"/>
    <property type="match status" value="2"/>
</dbReference>
<dbReference type="Pfam" id="PF22691">
    <property type="entry name" value="Thiolase_C_1"/>
    <property type="match status" value="1"/>
</dbReference>
<dbReference type="NCBIfam" id="NF005892">
    <property type="entry name" value="PRK07855.1"/>
    <property type="match status" value="1"/>
</dbReference>
<dbReference type="AlphaFoldDB" id="A0A1I2Q324"/>
<dbReference type="PANTHER" id="PTHR42870:SF1">
    <property type="entry name" value="NON-SPECIFIC LIPID-TRANSFER PROTEIN-LIKE 2"/>
    <property type="match status" value="1"/>
</dbReference>
<dbReference type="PANTHER" id="PTHR42870">
    <property type="entry name" value="ACETYL-COA C-ACETYLTRANSFERASE"/>
    <property type="match status" value="1"/>
</dbReference>
<gene>
    <name evidence="3" type="ORF">SAMN02787118_117117</name>
</gene>
<dbReference type="Pfam" id="PF00108">
    <property type="entry name" value="Thiolase_N"/>
    <property type="match status" value="1"/>
</dbReference>
<proteinExistence type="predicted"/>
<dbReference type="InterPro" id="IPR055140">
    <property type="entry name" value="Thiolase_C_2"/>
</dbReference>
<organism evidence="3 4">
    <name type="scientific">Streptomyces mirabilis</name>
    <dbReference type="NCBI Taxonomy" id="68239"/>
    <lineage>
        <taxon>Bacteria</taxon>
        <taxon>Bacillati</taxon>
        <taxon>Actinomycetota</taxon>
        <taxon>Actinomycetes</taxon>
        <taxon>Kitasatosporales</taxon>
        <taxon>Streptomycetaceae</taxon>
        <taxon>Streptomyces</taxon>
    </lineage>
</organism>
<dbReference type="OrthoDB" id="9785768at2"/>
<name>A0A1I2Q324_9ACTN</name>
<evidence type="ECO:0000259" key="2">
    <source>
        <dbReference type="Pfam" id="PF22691"/>
    </source>
</evidence>
<dbReference type="Proteomes" id="UP000181942">
    <property type="component" value="Unassembled WGS sequence"/>
</dbReference>
<dbReference type="CDD" id="cd00829">
    <property type="entry name" value="SCP-x_thiolase"/>
    <property type="match status" value="1"/>
</dbReference>
<keyword evidence="3" id="KW-0808">Transferase</keyword>
<protein>
    <submittedName>
        <fullName evidence="3">Acetyl-CoA acetyltransferase</fullName>
    </submittedName>
</protein>
<dbReference type="InterPro" id="IPR002155">
    <property type="entry name" value="Thiolase"/>
</dbReference>
<evidence type="ECO:0000313" key="4">
    <source>
        <dbReference type="Proteomes" id="UP000181942"/>
    </source>
</evidence>
<dbReference type="STRING" id="68239.GCA_000745715_09041"/>
<dbReference type="InterPro" id="IPR020616">
    <property type="entry name" value="Thiolase_N"/>
</dbReference>
<accession>A0A1I2Q324</accession>
<evidence type="ECO:0000313" key="3">
    <source>
        <dbReference type="EMBL" id="SFG22063.1"/>
    </source>
</evidence>
<sequence>MSVRTRDRLGGRAAIVGIGATEFSKDSGRSELTLAAEAVRAALDDAGLTPAEVDGMVTFTMDTSPEITVAQAAGIGELSFFSRVHYGGGAACATVQQAALAVATGVAEVVVCYRAFNERSGRRFGAGVQQREPSAEGVALGWALPFGLLTPASWVAMAAQRYLHTYGLTPEAFGHVAVVDRTYAATNPAAYFHDRPITLAEHAASRWIVEPLRLLDCCQETDGGQALVVTSVERARELPHPPAVITAAAQGAGRAQEQMTSFYRDELTGLPEMGVVARQLWRTSGLTPSDIDVGILYDHFTPFVLMQLEEFGFCKPGEAADFVAEGRLPLNTHGGQLGEAYLHGMNGVAEAVRQLRGTSVNQIPGAGRTLVTAGTGVPTSGLILGADGG</sequence>
<dbReference type="GO" id="GO:0016747">
    <property type="term" value="F:acyltransferase activity, transferring groups other than amino-acyl groups"/>
    <property type="evidence" value="ECO:0007669"/>
    <property type="project" value="InterPro"/>
</dbReference>
<dbReference type="Gene3D" id="3.40.47.10">
    <property type="match status" value="1"/>
</dbReference>
<feature type="domain" description="Thiolase N-terminal" evidence="1">
    <location>
        <begin position="15"/>
        <end position="229"/>
    </location>
</feature>
<feature type="domain" description="Thiolase C-terminal" evidence="2">
    <location>
        <begin position="255"/>
        <end position="377"/>
    </location>
</feature>